<feature type="region of interest" description="Disordered" evidence="1">
    <location>
        <begin position="1"/>
        <end position="49"/>
    </location>
</feature>
<evidence type="ECO:0000256" key="1">
    <source>
        <dbReference type="SAM" id="MobiDB-lite"/>
    </source>
</evidence>
<dbReference type="InterPro" id="IPR002477">
    <property type="entry name" value="Peptidoglycan-bd-like"/>
</dbReference>
<dbReference type="Proteomes" id="UP000621386">
    <property type="component" value="Unassembled WGS sequence"/>
</dbReference>
<dbReference type="InterPro" id="IPR036365">
    <property type="entry name" value="PGBD-like_sf"/>
</dbReference>
<feature type="domain" description="Peptidoglycan binding-like" evidence="2">
    <location>
        <begin position="49"/>
        <end position="108"/>
    </location>
</feature>
<proteinExistence type="predicted"/>
<dbReference type="SUPFAM" id="SSF47090">
    <property type="entry name" value="PGBD-like"/>
    <property type="match status" value="1"/>
</dbReference>
<comment type="caution">
    <text evidence="3">The sequence shown here is derived from an EMBL/GenBank/DDBJ whole genome shotgun (WGS) entry which is preliminary data.</text>
</comment>
<dbReference type="Gene3D" id="1.10.101.10">
    <property type="entry name" value="PGBD-like superfamily/PGBD"/>
    <property type="match status" value="1"/>
</dbReference>
<evidence type="ECO:0000259" key="2">
    <source>
        <dbReference type="Pfam" id="PF01471"/>
    </source>
</evidence>
<organism evidence="3 4">
    <name type="scientific">Streptomyces musisoli</name>
    <dbReference type="NCBI Taxonomy" id="2802280"/>
    <lineage>
        <taxon>Bacteria</taxon>
        <taxon>Bacillati</taxon>
        <taxon>Actinomycetota</taxon>
        <taxon>Actinomycetes</taxon>
        <taxon>Kitasatosporales</taxon>
        <taxon>Streptomycetaceae</taxon>
        <taxon>Streptomyces</taxon>
    </lineage>
</organism>
<evidence type="ECO:0000313" key="3">
    <source>
        <dbReference type="EMBL" id="MBL1106596.1"/>
    </source>
</evidence>
<gene>
    <name evidence="3" type="ORF">JK361_18660</name>
</gene>
<dbReference type="Pfam" id="PF01471">
    <property type="entry name" value="PG_binding_1"/>
    <property type="match status" value="1"/>
</dbReference>
<evidence type="ECO:0000313" key="4">
    <source>
        <dbReference type="Proteomes" id="UP000621386"/>
    </source>
</evidence>
<reference evidence="3 4" key="1">
    <citation type="submission" date="2021-01" db="EMBL/GenBank/DDBJ databases">
        <title>WGS of actinomycetes isolated from Thailand.</title>
        <authorList>
            <person name="Thawai C."/>
        </authorList>
    </citation>
    <scope>NUCLEOTIDE SEQUENCE [LARGE SCALE GENOMIC DNA]</scope>
    <source>
        <strain evidence="3 4">CH5-8</strain>
    </source>
</reference>
<accession>A0ABS1P2J0</accession>
<name>A0ABS1P2J0_9ACTN</name>
<dbReference type="EMBL" id="JAERRH010000006">
    <property type="protein sequence ID" value="MBL1106596.1"/>
    <property type="molecule type" value="Genomic_DNA"/>
</dbReference>
<protein>
    <submittedName>
        <fullName evidence="3">Peptidoglycan-binding protein</fullName>
    </submittedName>
</protein>
<keyword evidence="4" id="KW-1185">Reference proteome</keyword>
<dbReference type="InterPro" id="IPR036366">
    <property type="entry name" value="PGBDSf"/>
</dbReference>
<sequence length="113" mass="12114">MAGRRPASYAPENPSPPAAGRTDRPRPGASDPPLPEIPGTGVLRQGDSGHGVYELQVRLQQIPGIYDGGPVDGRYDAEVRAAVALFQKRYGIRGDEDGVYGAETRLALMLRTK</sequence>